<sequence length="59" mass="6420">MEGLPVILFPISICGTSFHNTKNQDHDDQTMEEEAVTGAVVPLRSMVATLHGCPNLKPE</sequence>
<keyword evidence="2" id="KW-1185">Reference proteome</keyword>
<organism evidence="1 2">
    <name type="scientific">Desmophyllum pertusum</name>
    <dbReference type="NCBI Taxonomy" id="174260"/>
    <lineage>
        <taxon>Eukaryota</taxon>
        <taxon>Metazoa</taxon>
        <taxon>Cnidaria</taxon>
        <taxon>Anthozoa</taxon>
        <taxon>Hexacorallia</taxon>
        <taxon>Scleractinia</taxon>
        <taxon>Caryophylliina</taxon>
        <taxon>Caryophylliidae</taxon>
        <taxon>Desmophyllum</taxon>
    </lineage>
</organism>
<gene>
    <name evidence="1" type="ORF">OS493_003437</name>
</gene>
<dbReference type="AlphaFoldDB" id="A0A9X0DCJ8"/>
<dbReference type="EMBL" id="MU825397">
    <property type="protein sequence ID" value="KAJ7393778.1"/>
    <property type="molecule type" value="Genomic_DNA"/>
</dbReference>
<comment type="caution">
    <text evidence="1">The sequence shown here is derived from an EMBL/GenBank/DDBJ whole genome shotgun (WGS) entry which is preliminary data.</text>
</comment>
<dbReference type="Proteomes" id="UP001163046">
    <property type="component" value="Unassembled WGS sequence"/>
</dbReference>
<reference evidence="1" key="1">
    <citation type="submission" date="2023-01" db="EMBL/GenBank/DDBJ databases">
        <title>Genome assembly of the deep-sea coral Lophelia pertusa.</title>
        <authorList>
            <person name="Herrera S."/>
            <person name="Cordes E."/>
        </authorList>
    </citation>
    <scope>NUCLEOTIDE SEQUENCE</scope>
    <source>
        <strain evidence="1">USNM1676648</strain>
        <tissue evidence="1">Polyp</tissue>
    </source>
</reference>
<protein>
    <submittedName>
        <fullName evidence="1">Uncharacterized protein</fullName>
    </submittedName>
</protein>
<evidence type="ECO:0000313" key="2">
    <source>
        <dbReference type="Proteomes" id="UP001163046"/>
    </source>
</evidence>
<proteinExistence type="predicted"/>
<accession>A0A9X0DCJ8</accession>
<evidence type="ECO:0000313" key="1">
    <source>
        <dbReference type="EMBL" id="KAJ7393778.1"/>
    </source>
</evidence>
<name>A0A9X0DCJ8_9CNID</name>